<keyword evidence="4 5" id="KW-0472">Membrane</keyword>
<comment type="function">
    <text evidence="5">NDH-1 shuttles electrons from NADH, via FMN and iron-sulfur (Fe-S) centers, to quinones in the respiratory chain. The immediate electron acceptor for the enzyme in this species is believed to be ubiquinone. Couples the redox reaction to proton translocation (for every two electrons transferred, four hydrogen ions are translocated across the cytoplasmic membrane), and thus conserves the redox energy in a proton gradient.</text>
</comment>
<protein>
    <recommendedName>
        <fullName evidence="5">NADH-quinone oxidoreductase subunit N</fullName>
        <ecNumber evidence="5">7.1.1.-</ecNumber>
    </recommendedName>
    <alternativeName>
        <fullName evidence="5">NADH dehydrogenase I subunit N</fullName>
    </alternativeName>
    <alternativeName>
        <fullName evidence="5">NDH-1 subunit N</fullName>
    </alternativeName>
</protein>
<feature type="transmembrane region" description="Helical" evidence="5">
    <location>
        <begin position="161"/>
        <end position="185"/>
    </location>
</feature>
<keyword evidence="5" id="KW-0813">Transport</keyword>
<feature type="transmembrane region" description="Helical" evidence="5">
    <location>
        <begin position="205"/>
        <end position="228"/>
    </location>
</feature>
<feature type="transmembrane region" description="Helical" evidence="5">
    <location>
        <begin position="107"/>
        <end position="124"/>
    </location>
</feature>
<keyword evidence="5" id="KW-0830">Ubiquinone</keyword>
<evidence type="ECO:0000259" key="7">
    <source>
        <dbReference type="Pfam" id="PF00361"/>
    </source>
</evidence>
<evidence type="ECO:0000256" key="3">
    <source>
        <dbReference type="ARBA" id="ARBA00022989"/>
    </source>
</evidence>
<feature type="transmembrane region" description="Helical" evidence="5">
    <location>
        <begin position="78"/>
        <end position="95"/>
    </location>
</feature>
<dbReference type="GO" id="GO:0012505">
    <property type="term" value="C:endomembrane system"/>
    <property type="evidence" value="ECO:0007669"/>
    <property type="project" value="UniProtKB-SubCell"/>
</dbReference>
<dbReference type="InterPro" id="IPR010096">
    <property type="entry name" value="NADH-Q_OxRdtase_suN/2"/>
</dbReference>
<dbReference type="PANTHER" id="PTHR22773">
    <property type="entry name" value="NADH DEHYDROGENASE"/>
    <property type="match status" value="1"/>
</dbReference>
<dbReference type="EC" id="7.1.1.-" evidence="5"/>
<dbReference type="GO" id="GO:0008137">
    <property type="term" value="F:NADH dehydrogenase (ubiquinone) activity"/>
    <property type="evidence" value="ECO:0007669"/>
    <property type="project" value="InterPro"/>
</dbReference>
<feature type="transmembrane region" description="Helical" evidence="5">
    <location>
        <begin position="276"/>
        <end position="295"/>
    </location>
</feature>
<evidence type="ECO:0000313" key="8">
    <source>
        <dbReference type="EMBL" id="AXX85512.1"/>
    </source>
</evidence>
<evidence type="ECO:0000256" key="6">
    <source>
        <dbReference type="RuleBase" id="RU000320"/>
    </source>
</evidence>
<keyword evidence="3 5" id="KW-1133">Transmembrane helix</keyword>
<feature type="domain" description="NADH:quinone oxidoreductase/Mrp antiporter transmembrane" evidence="7">
    <location>
        <begin position="126"/>
        <end position="430"/>
    </location>
</feature>
<feature type="transmembrane region" description="Helical" evidence="5">
    <location>
        <begin position="414"/>
        <end position="435"/>
    </location>
</feature>
<feature type="transmembrane region" description="Helical" evidence="5">
    <location>
        <begin position="333"/>
        <end position="359"/>
    </location>
</feature>
<evidence type="ECO:0000313" key="9">
    <source>
        <dbReference type="Proteomes" id="UP000262029"/>
    </source>
</evidence>
<comment type="subcellular location">
    <subcellularLocation>
        <location evidence="5">Cell membrane</location>
        <topology evidence="5">Multi-pass membrane protein</topology>
    </subcellularLocation>
    <subcellularLocation>
        <location evidence="1">Endomembrane system</location>
        <topology evidence="1">Multi-pass membrane protein</topology>
    </subcellularLocation>
    <subcellularLocation>
        <location evidence="6">Membrane</location>
        <topology evidence="6">Multi-pass membrane protein</topology>
    </subcellularLocation>
</comment>
<dbReference type="Pfam" id="PF00361">
    <property type="entry name" value="Proton_antipo_M"/>
    <property type="match status" value="1"/>
</dbReference>
<keyword evidence="5" id="KW-0874">Quinone</keyword>
<reference evidence="8 9" key="1">
    <citation type="submission" date="2018-08" db="EMBL/GenBank/DDBJ databases">
        <title>Complete genome of the Arcobacter skirrowii type strain LMG 6621.</title>
        <authorList>
            <person name="Miller W.G."/>
            <person name="Yee E."/>
            <person name="Bono J.L."/>
        </authorList>
    </citation>
    <scope>NUCLEOTIDE SEQUENCE [LARGE SCALE GENOMIC DNA]</scope>
    <source>
        <strain evidence="8 9">CCUG 10374</strain>
    </source>
</reference>
<feature type="transmembrane region" description="Helical" evidence="5">
    <location>
        <begin position="240"/>
        <end position="264"/>
    </location>
</feature>
<dbReference type="InterPro" id="IPR001750">
    <property type="entry name" value="ND/Mrp_TM"/>
</dbReference>
<dbReference type="GO" id="GO:0005886">
    <property type="term" value="C:plasma membrane"/>
    <property type="evidence" value="ECO:0007669"/>
    <property type="project" value="UniProtKB-SubCell"/>
</dbReference>
<dbReference type="GO" id="GO:0050136">
    <property type="term" value="F:NADH dehydrogenase (quinone) (non-electrogenic) activity"/>
    <property type="evidence" value="ECO:0007669"/>
    <property type="project" value="UniProtKB-UniRule"/>
</dbReference>
<gene>
    <name evidence="5 8" type="primary">nuoN</name>
    <name evidence="8" type="ORF">ASKIR_1742</name>
</gene>
<evidence type="ECO:0000256" key="4">
    <source>
        <dbReference type="ARBA" id="ARBA00023136"/>
    </source>
</evidence>
<comment type="subunit">
    <text evidence="5">NDH-1 is composed of 14 different subunits. Subunits NuoA, H, J, K, L, M, N constitute the membrane sector of the complex.</text>
</comment>
<comment type="catalytic activity">
    <reaction evidence="5">
        <text>a quinone + NADH + 5 H(+)(in) = a quinol + NAD(+) + 4 H(+)(out)</text>
        <dbReference type="Rhea" id="RHEA:57888"/>
        <dbReference type="ChEBI" id="CHEBI:15378"/>
        <dbReference type="ChEBI" id="CHEBI:24646"/>
        <dbReference type="ChEBI" id="CHEBI:57540"/>
        <dbReference type="ChEBI" id="CHEBI:57945"/>
        <dbReference type="ChEBI" id="CHEBI:132124"/>
    </reaction>
</comment>
<dbReference type="GO" id="GO:0048038">
    <property type="term" value="F:quinone binding"/>
    <property type="evidence" value="ECO:0007669"/>
    <property type="project" value="UniProtKB-KW"/>
</dbReference>
<dbReference type="HAMAP" id="MF_00445">
    <property type="entry name" value="NDH1_NuoN_1"/>
    <property type="match status" value="1"/>
</dbReference>
<keyword evidence="5" id="KW-1003">Cell membrane</keyword>
<name>A0AAD0WP33_9BACT</name>
<proteinExistence type="inferred from homology"/>
<feature type="transmembrane region" description="Helical" evidence="5">
    <location>
        <begin position="130"/>
        <end position="149"/>
    </location>
</feature>
<sequence>MMSEFIYLMPTLLVLFGAITLLFMSMYDNITIKSHIFVSSLFLVVALVFTLFNVNTLYSVQPYEGFLNNVLTFDTFSNFFNILLILGTLLTILIGEHYIQNRKYFKGEFFSILLFALFGMMVLAQANELITAFIALEIASFSVYIMVGYNRDDSKRVEAIFKYLVLGAFIGAFYLLGTVLVYGAVVSTNLADIYSYVINPNSQTLPLVYIGLTLILFTFLFKIAAFPFQSWVLDIYRGAPIVITAYMASTFKIAIFSFFLRIMLEYISPIVDFWDGILQVIIILTLVFGTWLAITQQIVKRMLAASSIVHTGYLLLAFLALTYADDRIINIDAAYSIMFYLIAYLLSALGTFGLASHIISDTNTKVTYDDFKGLAKQRPFLAAMMTIFLLSLAGIPGTIGFIGKIYVFTETIKAGYIAIAVLAIVATIISMYYYLRLIAVMYFYPANSECKGEEFDDSRVSTYATLFVAILTLIGGIGSAIVFFIPVLNIDTLINFAQVAVQSLFLK</sequence>
<comment type="similarity">
    <text evidence="5">Belongs to the complex I subunit 2 family.</text>
</comment>
<feature type="transmembrane region" description="Helical" evidence="5">
    <location>
        <begin position="463"/>
        <end position="485"/>
    </location>
</feature>
<evidence type="ECO:0000256" key="1">
    <source>
        <dbReference type="ARBA" id="ARBA00004127"/>
    </source>
</evidence>
<feature type="transmembrane region" description="Helical" evidence="5">
    <location>
        <begin position="380"/>
        <end position="402"/>
    </location>
</feature>
<dbReference type="AlphaFoldDB" id="A0AAD0WP33"/>
<dbReference type="EMBL" id="CP032099">
    <property type="protein sequence ID" value="AXX85512.1"/>
    <property type="molecule type" value="Genomic_DNA"/>
</dbReference>
<keyword evidence="5" id="KW-0520">NAD</keyword>
<dbReference type="Proteomes" id="UP000262029">
    <property type="component" value="Chromosome"/>
</dbReference>
<feature type="transmembrane region" description="Helical" evidence="5">
    <location>
        <begin position="6"/>
        <end position="24"/>
    </location>
</feature>
<evidence type="ECO:0000256" key="5">
    <source>
        <dbReference type="HAMAP-Rule" id="MF_00445"/>
    </source>
</evidence>
<dbReference type="GO" id="GO:0042773">
    <property type="term" value="P:ATP synthesis coupled electron transport"/>
    <property type="evidence" value="ECO:0007669"/>
    <property type="project" value="InterPro"/>
</dbReference>
<keyword evidence="2 5" id="KW-0812">Transmembrane</keyword>
<accession>A0AAD0WP33</accession>
<feature type="transmembrane region" description="Helical" evidence="5">
    <location>
        <begin position="302"/>
        <end position="321"/>
    </location>
</feature>
<keyword evidence="5" id="KW-1278">Translocase</keyword>
<feature type="transmembrane region" description="Helical" evidence="5">
    <location>
        <begin position="36"/>
        <end position="58"/>
    </location>
</feature>
<evidence type="ECO:0000256" key="2">
    <source>
        <dbReference type="ARBA" id="ARBA00022692"/>
    </source>
</evidence>
<organism evidence="8 9">
    <name type="scientific">Aliarcobacter skirrowii CCUG 10374</name>
    <dbReference type="NCBI Taxonomy" id="1032239"/>
    <lineage>
        <taxon>Bacteria</taxon>
        <taxon>Pseudomonadati</taxon>
        <taxon>Campylobacterota</taxon>
        <taxon>Epsilonproteobacteria</taxon>
        <taxon>Campylobacterales</taxon>
        <taxon>Arcobacteraceae</taxon>
        <taxon>Aliarcobacter</taxon>
    </lineage>
</organism>
<dbReference type="NCBIfam" id="TIGR01770">
    <property type="entry name" value="NDH_I_N"/>
    <property type="match status" value="1"/>
</dbReference>